<dbReference type="InterPro" id="IPR032874">
    <property type="entry name" value="DDE_dom"/>
</dbReference>
<keyword evidence="3" id="KW-1185">Reference proteome</keyword>
<accession>A0A2A5QPS1</accession>
<sequence length="224" mass="25394">MLADLLNENYAAEFDECWERERTATPVRAFAVRLHATGCSLRETQAILRSLGVERSHQAIWNWVHRLADSVPDPPTASPSRVAVDETAVRINGDRSWVYAAIDLDTKLILDVALFGRRGTDPAAAFLHGLAEKHDLSDAEFLVDGAGYLTALARLGLSGHLDYVDRNHIEKRFHTPTMRIDRFHNSWVGSRASTREWLEQFVHYYNTQRPHQSLNKQPPAEVLN</sequence>
<dbReference type="SUPFAM" id="SSF53098">
    <property type="entry name" value="Ribonuclease H-like"/>
    <property type="match status" value="1"/>
</dbReference>
<evidence type="ECO:0000313" key="2">
    <source>
        <dbReference type="EMBL" id="PCR88799.1"/>
    </source>
</evidence>
<dbReference type="AlphaFoldDB" id="A0A2A5QPS1"/>
<comment type="caution">
    <text evidence="2">The sequence shown here is derived from an EMBL/GenBank/DDBJ whole genome shotgun (WGS) entry which is preliminary data.</text>
</comment>
<dbReference type="RefSeq" id="WP_097381818.1">
    <property type="nucleotide sequence ID" value="NZ_NXNI01000002.1"/>
</dbReference>
<proteinExistence type="predicted"/>
<dbReference type="InterPro" id="IPR047930">
    <property type="entry name" value="Transpos_IS6"/>
</dbReference>
<gene>
    <name evidence="2" type="ORF">CP557_20170</name>
</gene>
<dbReference type="Pfam" id="PF13610">
    <property type="entry name" value="DDE_Tnp_IS240"/>
    <property type="match status" value="1"/>
</dbReference>
<organism evidence="2 3">
    <name type="scientific">Natrinema ejinorense</name>
    <dbReference type="NCBI Taxonomy" id="373386"/>
    <lineage>
        <taxon>Archaea</taxon>
        <taxon>Methanobacteriati</taxon>
        <taxon>Methanobacteriota</taxon>
        <taxon>Stenosarchaea group</taxon>
        <taxon>Halobacteria</taxon>
        <taxon>Halobacteriales</taxon>
        <taxon>Natrialbaceae</taxon>
        <taxon>Natrinema</taxon>
    </lineage>
</organism>
<name>A0A2A5QPS1_9EURY</name>
<evidence type="ECO:0000313" key="3">
    <source>
        <dbReference type="Proteomes" id="UP000219689"/>
    </source>
</evidence>
<dbReference type="EMBL" id="NXNI01000002">
    <property type="protein sequence ID" value="PCR88799.1"/>
    <property type="molecule type" value="Genomic_DNA"/>
</dbReference>
<dbReference type="OrthoDB" id="359563at2157"/>
<reference evidence="2 3" key="1">
    <citation type="submission" date="2017-09" db="EMBL/GenBank/DDBJ databases">
        <title>Genome sequences of Natrinema ejinorence JCM 13890T.</title>
        <authorList>
            <person name="Roh S.W."/>
            <person name="Kim Y.B."/>
            <person name="Kim J.Y."/>
        </authorList>
    </citation>
    <scope>NUCLEOTIDE SEQUENCE [LARGE SCALE GENOMIC DNA]</scope>
    <source>
        <strain evidence="2 3">JCM 13890</strain>
    </source>
</reference>
<dbReference type="PANTHER" id="PTHR39967:SF1">
    <property type="entry name" value="ISH14-TYPE TRANSPOSASE HSIRS44"/>
    <property type="match status" value="1"/>
</dbReference>
<evidence type="ECO:0000259" key="1">
    <source>
        <dbReference type="Pfam" id="PF13610"/>
    </source>
</evidence>
<dbReference type="PANTHER" id="PTHR39967">
    <property type="match status" value="1"/>
</dbReference>
<feature type="domain" description="DDE" evidence="1">
    <location>
        <begin position="81"/>
        <end position="173"/>
    </location>
</feature>
<dbReference type="InterPro" id="IPR012337">
    <property type="entry name" value="RNaseH-like_sf"/>
</dbReference>
<protein>
    <submittedName>
        <fullName evidence="2">IS6 family transposase</fullName>
    </submittedName>
</protein>
<dbReference type="Proteomes" id="UP000219689">
    <property type="component" value="Unassembled WGS sequence"/>
</dbReference>
<dbReference type="NCBIfam" id="NF033587">
    <property type="entry name" value="transpos_IS6"/>
    <property type="match status" value="1"/>
</dbReference>